<dbReference type="PANTHER" id="PTHR24096">
    <property type="entry name" value="LONG-CHAIN-FATTY-ACID--COA LIGASE"/>
    <property type="match status" value="1"/>
</dbReference>
<organism evidence="2">
    <name type="scientific">hydrothermal vent metagenome</name>
    <dbReference type="NCBI Taxonomy" id="652676"/>
    <lineage>
        <taxon>unclassified sequences</taxon>
        <taxon>metagenomes</taxon>
        <taxon>ecological metagenomes</taxon>
    </lineage>
</organism>
<dbReference type="InterPro" id="IPR000873">
    <property type="entry name" value="AMP-dep_synth/lig_dom"/>
</dbReference>
<accession>A0A3B1CUM2</accession>
<feature type="non-terminal residue" evidence="2">
    <location>
        <position position="384"/>
    </location>
</feature>
<dbReference type="Gene3D" id="3.40.50.12780">
    <property type="entry name" value="N-terminal domain of ligase-like"/>
    <property type="match status" value="1"/>
</dbReference>
<dbReference type="EMBL" id="UOGG01000038">
    <property type="protein sequence ID" value="VAX27678.1"/>
    <property type="molecule type" value="Genomic_DNA"/>
</dbReference>
<dbReference type="PROSITE" id="PS00455">
    <property type="entry name" value="AMP_BINDING"/>
    <property type="match status" value="1"/>
</dbReference>
<protein>
    <submittedName>
        <fullName evidence="2">Long-chain-fatty-acid--CoA ligase</fullName>
        <ecNumber evidence="2">6.2.1.3</ecNumber>
    </submittedName>
</protein>
<evidence type="ECO:0000259" key="1">
    <source>
        <dbReference type="Pfam" id="PF00501"/>
    </source>
</evidence>
<dbReference type="InterPro" id="IPR042099">
    <property type="entry name" value="ANL_N_sf"/>
</dbReference>
<dbReference type="GO" id="GO:0004467">
    <property type="term" value="F:long-chain fatty acid-CoA ligase activity"/>
    <property type="evidence" value="ECO:0007669"/>
    <property type="project" value="UniProtKB-EC"/>
</dbReference>
<reference evidence="2" key="1">
    <citation type="submission" date="2018-06" db="EMBL/GenBank/DDBJ databases">
        <authorList>
            <person name="Zhirakovskaya E."/>
        </authorList>
    </citation>
    <scope>NUCLEOTIDE SEQUENCE</scope>
</reference>
<dbReference type="EC" id="6.2.1.3" evidence="2"/>
<proteinExistence type="predicted"/>
<dbReference type="Pfam" id="PF00501">
    <property type="entry name" value="AMP-binding"/>
    <property type="match status" value="1"/>
</dbReference>
<dbReference type="SUPFAM" id="SSF56801">
    <property type="entry name" value="Acetyl-CoA synthetase-like"/>
    <property type="match status" value="1"/>
</dbReference>
<dbReference type="AlphaFoldDB" id="A0A3B1CUM2"/>
<evidence type="ECO:0000313" key="2">
    <source>
        <dbReference type="EMBL" id="VAX27678.1"/>
    </source>
</evidence>
<dbReference type="InterPro" id="IPR020845">
    <property type="entry name" value="AMP-binding_CS"/>
</dbReference>
<gene>
    <name evidence="2" type="ORF">MNBD_NITROSPINAE05-454</name>
</gene>
<keyword evidence="2" id="KW-0436">Ligase</keyword>
<name>A0A3B1CUM2_9ZZZZ</name>
<feature type="domain" description="AMP-dependent synthetase/ligase" evidence="1">
    <location>
        <begin position="11"/>
        <end position="370"/>
    </location>
</feature>
<sequence>MALEFYNHIKSHAEKIPDHPAIIDGNDTLTYKTLLDKIEKFSGGLAGLDLGPNSKLGIFCLNQKEYLIAFLGSLLKGLPVVPINFLLGPDDLVFIAKNAGIDTMVVDSMFIKKETLPFLQMFPNKIVVGDTDLEALGSGAIDFEKFLQASDSKQVPHKREISIPDTIFYTSGTTGRPKGVMLNEKQFEINCDGFLAHLDISQNDRAIVALPLFHSFGNIMSLVLLRQGATLILLRQFAPKTILEMVAKHKATLLPLVPTIYSFLIQIYARGGYDVSDLRACISGGASLPDALHNKVKEILGTAVLEGYGLTETSPVIAVNKSSEGGVPGSVGPVLPNLKIKLVADSGQPAKQGEVGEIWVQGETVMRGYWKNPEETKNILTSDG</sequence>